<name>A0ABN7V6J9_GIGMA</name>
<evidence type="ECO:0000313" key="3">
    <source>
        <dbReference type="Proteomes" id="UP000789901"/>
    </source>
</evidence>
<dbReference type="Proteomes" id="UP000789901">
    <property type="component" value="Unassembled WGS sequence"/>
</dbReference>
<protein>
    <submittedName>
        <fullName evidence="2">4322_t:CDS:1</fullName>
    </submittedName>
</protein>
<feature type="region of interest" description="Disordered" evidence="1">
    <location>
        <begin position="48"/>
        <end position="67"/>
    </location>
</feature>
<reference evidence="2 3" key="1">
    <citation type="submission" date="2021-06" db="EMBL/GenBank/DDBJ databases">
        <authorList>
            <person name="Kallberg Y."/>
            <person name="Tangrot J."/>
            <person name="Rosling A."/>
        </authorList>
    </citation>
    <scope>NUCLEOTIDE SEQUENCE [LARGE SCALE GENOMIC DNA]</scope>
    <source>
        <strain evidence="2 3">120-4 pot B 10/14</strain>
    </source>
</reference>
<comment type="caution">
    <text evidence="2">The sequence shown here is derived from an EMBL/GenBank/DDBJ whole genome shotgun (WGS) entry which is preliminary data.</text>
</comment>
<gene>
    <name evidence="2" type="ORF">GMARGA_LOCUS14996</name>
</gene>
<proteinExistence type="predicted"/>
<accession>A0ABN7V6J9</accession>
<dbReference type="EMBL" id="CAJVQB010010160">
    <property type="protein sequence ID" value="CAG8737235.1"/>
    <property type="molecule type" value="Genomic_DNA"/>
</dbReference>
<evidence type="ECO:0000256" key="1">
    <source>
        <dbReference type="SAM" id="MobiDB-lite"/>
    </source>
</evidence>
<evidence type="ECO:0000313" key="2">
    <source>
        <dbReference type="EMBL" id="CAG8737235.1"/>
    </source>
</evidence>
<feature type="compositionally biased region" description="Polar residues" evidence="1">
    <location>
        <begin position="54"/>
        <end position="67"/>
    </location>
</feature>
<organism evidence="2 3">
    <name type="scientific">Gigaspora margarita</name>
    <dbReference type="NCBI Taxonomy" id="4874"/>
    <lineage>
        <taxon>Eukaryota</taxon>
        <taxon>Fungi</taxon>
        <taxon>Fungi incertae sedis</taxon>
        <taxon>Mucoromycota</taxon>
        <taxon>Glomeromycotina</taxon>
        <taxon>Glomeromycetes</taxon>
        <taxon>Diversisporales</taxon>
        <taxon>Gigasporaceae</taxon>
        <taxon>Gigaspora</taxon>
    </lineage>
</organism>
<sequence length="313" mass="35418">MIDAVSHFMSNYYGFLNQAKEEPPKGFTYQPVDIIKVLEYNKATKLKSGDKSTESTSSNRFKASASGNKNNIKSNIENATLVTDGFYMLDGENVGVAVLTDDQTIFHLTYRLEQLNYLGAEKFILDMSNNIGGDNFTIPIIGKNFNTHAYGFDFHNPYSYLSFPSGDPFKNATSSLHLENLIPSDEKFTSQWTSEDVIIITNGFCAVTCALNPYFFLNFIKLKQLPLMAFLTLRCHFPLFRVAAGDKILNIPGKNELNLTIREAYDFNNDNIATGVLEYLFKYADYRLYYNESNARDPSFLWVDAANILNTNP</sequence>
<keyword evidence="3" id="KW-1185">Reference proteome</keyword>